<dbReference type="PRINTS" id="PR01463">
    <property type="entry name" value="EAGCHANLFMLY"/>
</dbReference>
<comment type="catalytic activity">
    <reaction evidence="17">
        <text>Na(+)(in) = Na(+)(out)</text>
        <dbReference type="Rhea" id="RHEA:34963"/>
        <dbReference type="ChEBI" id="CHEBI:29101"/>
    </reaction>
</comment>
<dbReference type="GeneID" id="113504080"/>
<dbReference type="GO" id="GO:0030552">
    <property type="term" value="F:cAMP binding"/>
    <property type="evidence" value="ECO:0007669"/>
    <property type="project" value="UniProtKB-KW"/>
</dbReference>
<evidence type="ECO:0000256" key="9">
    <source>
        <dbReference type="ARBA" id="ARBA00022989"/>
    </source>
</evidence>
<feature type="transmembrane region" description="Helical" evidence="18">
    <location>
        <begin position="180"/>
        <end position="204"/>
    </location>
</feature>
<name>A0A7E5WMX1_TRINI</name>
<dbReference type="GO" id="GO:0005272">
    <property type="term" value="F:sodium channel activity"/>
    <property type="evidence" value="ECO:0007669"/>
    <property type="project" value="UniProtKB-KW"/>
</dbReference>
<keyword evidence="9 18" id="KW-1133">Transmembrane helix</keyword>
<dbReference type="InterPro" id="IPR000595">
    <property type="entry name" value="cNMP-bd_dom"/>
</dbReference>
<dbReference type="PROSITE" id="PS00888">
    <property type="entry name" value="CNMP_BINDING_1"/>
    <property type="match status" value="1"/>
</dbReference>
<reference evidence="21" key="1">
    <citation type="submission" date="2025-08" db="UniProtKB">
        <authorList>
            <consortium name="RefSeq"/>
        </authorList>
    </citation>
    <scope>IDENTIFICATION</scope>
</reference>
<dbReference type="Pfam" id="PF08412">
    <property type="entry name" value="Ion_trans_N"/>
    <property type="match status" value="1"/>
</dbReference>
<keyword evidence="4" id="KW-0894">Sodium channel</keyword>
<dbReference type="InterPro" id="IPR018488">
    <property type="entry name" value="cNMP-bd_CS"/>
</dbReference>
<evidence type="ECO:0000256" key="17">
    <source>
        <dbReference type="ARBA" id="ARBA00036239"/>
    </source>
</evidence>
<sequence>MSLRSLHRRLSSANNTCEDGGGGAATGTGGRAASLRLANGRVAAQSAEQLPHSPADCASVRISMDNTNTCCTDSLVTALDDETLLLGDADMSLKQGSGTGKVHFGGLDDVSLYGTPVEPAPPATDAKQGFLRNQLQALFQPTDNKLAMKLFGSKKALMKERIRQKAAGHWVIHPCSSFRFYWDLCMLLLLVANLIILPVAISFFNDDLSTRWIAFNCLSDTIFLIDIVVNFRTGIMQQDNAEQVILDPKLIAKHYLRTWFFLDLISSIPLDYIFLIFNQVNDFSESFQILHAGRALRILRLAKLLSLVRLLRLSRLVRYVSQWEEVYFLNMASVFMRIFNLICMMLLIGHWSGCLQFLVPMLQGFPPNSWVAINELQEAFWLEQYSWALFKAMSHMLCIGYGRFPPQSLTDMWLTMLSMISGATCYALFLGHATNLIQSLDSSRRQYREKVKQVEEYMAYRKLPREMRQRITEYFEHRYQGKFFDEELILGELSEKLREDVINYNCRSLVASVPFFANADSNFVSDVVTKLRYEVFQPGDIIIKEGTIGSKMYFIQEGIVDIVMANGEVATSLSDGSYFGEICLLTNARRVASVRAETYCNLFSLSVDHFNAVLDQYPLMRRTMESVAAERLNKIGKNPNLVAHREDDTTSEGNTINAVVNALAAEAEHVSLSDDSVARLSERSLGLALQPLQAASCRMAGVALPGLGVAAALPRPKSEHDFSSAGSAPPPLSAAAAAFHKSDAGIAP</sequence>
<dbReference type="AlphaFoldDB" id="A0A7E5WMX1"/>
<dbReference type="SUPFAM" id="SSF81324">
    <property type="entry name" value="Voltage-gated potassium channels"/>
    <property type="match status" value="1"/>
</dbReference>
<evidence type="ECO:0000256" key="14">
    <source>
        <dbReference type="ARBA" id="ARBA00023201"/>
    </source>
</evidence>
<keyword evidence="16" id="KW-0407">Ion channel</keyword>
<evidence type="ECO:0000256" key="2">
    <source>
        <dbReference type="ARBA" id="ARBA00006305"/>
    </source>
</evidence>
<keyword evidence="5" id="KW-1003">Cell membrane</keyword>
<evidence type="ECO:0000256" key="8">
    <source>
        <dbReference type="ARBA" id="ARBA00022741"/>
    </source>
</evidence>
<feature type="transmembrane region" description="Helical" evidence="18">
    <location>
        <begin position="338"/>
        <end position="359"/>
    </location>
</feature>
<accession>A0A7E5WMX1</accession>
<dbReference type="RefSeq" id="XP_026742034.1">
    <property type="nucleotide sequence ID" value="XM_026886233.1"/>
</dbReference>
<evidence type="ECO:0000256" key="12">
    <source>
        <dbReference type="ARBA" id="ARBA00023136"/>
    </source>
</evidence>
<dbReference type="InterPro" id="IPR018490">
    <property type="entry name" value="cNMP-bd_dom_sf"/>
</dbReference>
<evidence type="ECO:0000256" key="18">
    <source>
        <dbReference type="SAM" id="Phobius"/>
    </source>
</evidence>
<evidence type="ECO:0000256" key="13">
    <source>
        <dbReference type="ARBA" id="ARBA00023149"/>
    </source>
</evidence>
<dbReference type="Gene3D" id="2.60.120.10">
    <property type="entry name" value="Jelly Rolls"/>
    <property type="match status" value="1"/>
</dbReference>
<keyword evidence="10" id="KW-0915">Sodium</keyword>
<dbReference type="SMART" id="SM00100">
    <property type="entry name" value="cNMP"/>
    <property type="match status" value="1"/>
</dbReference>
<comment type="similarity">
    <text evidence="2">Belongs to the potassium channel HCN family.</text>
</comment>
<evidence type="ECO:0000313" key="21">
    <source>
        <dbReference type="RefSeq" id="XP_026742034.1"/>
    </source>
</evidence>
<keyword evidence="11" id="KW-0406">Ion transport</keyword>
<keyword evidence="15" id="KW-1071">Ligand-gated ion channel</keyword>
<evidence type="ECO:0000256" key="7">
    <source>
        <dbReference type="ARBA" id="ARBA00022692"/>
    </source>
</evidence>
<evidence type="ECO:0000256" key="10">
    <source>
        <dbReference type="ARBA" id="ARBA00023053"/>
    </source>
</evidence>
<gene>
    <name evidence="21" type="primary">LOC113504080</name>
</gene>
<evidence type="ECO:0000256" key="4">
    <source>
        <dbReference type="ARBA" id="ARBA00022461"/>
    </source>
</evidence>
<evidence type="ECO:0000256" key="5">
    <source>
        <dbReference type="ARBA" id="ARBA00022475"/>
    </source>
</evidence>
<dbReference type="CDD" id="cd00038">
    <property type="entry name" value="CAP_ED"/>
    <property type="match status" value="1"/>
</dbReference>
<dbReference type="CTD" id="100188864"/>
<dbReference type="InterPro" id="IPR051413">
    <property type="entry name" value="K/Na_HCN_channel"/>
</dbReference>
<dbReference type="GO" id="GO:0098855">
    <property type="term" value="C:HCN channel complex"/>
    <property type="evidence" value="ECO:0007669"/>
    <property type="project" value="TreeGrafter"/>
</dbReference>
<evidence type="ECO:0000256" key="16">
    <source>
        <dbReference type="ARBA" id="ARBA00023303"/>
    </source>
</evidence>
<evidence type="ECO:0000256" key="11">
    <source>
        <dbReference type="ARBA" id="ARBA00023065"/>
    </source>
</evidence>
<dbReference type="GO" id="GO:0003254">
    <property type="term" value="P:regulation of membrane depolarization"/>
    <property type="evidence" value="ECO:0007669"/>
    <property type="project" value="TreeGrafter"/>
</dbReference>
<evidence type="ECO:0000256" key="3">
    <source>
        <dbReference type="ARBA" id="ARBA00022448"/>
    </source>
</evidence>
<organism evidence="20 21">
    <name type="scientific">Trichoplusia ni</name>
    <name type="common">Cabbage looper</name>
    <dbReference type="NCBI Taxonomy" id="7111"/>
    <lineage>
        <taxon>Eukaryota</taxon>
        <taxon>Metazoa</taxon>
        <taxon>Ecdysozoa</taxon>
        <taxon>Arthropoda</taxon>
        <taxon>Hexapoda</taxon>
        <taxon>Insecta</taxon>
        <taxon>Pterygota</taxon>
        <taxon>Neoptera</taxon>
        <taxon>Endopterygota</taxon>
        <taxon>Lepidoptera</taxon>
        <taxon>Glossata</taxon>
        <taxon>Ditrysia</taxon>
        <taxon>Noctuoidea</taxon>
        <taxon>Noctuidae</taxon>
        <taxon>Plusiinae</taxon>
        <taxon>Trichoplusia</taxon>
    </lineage>
</organism>
<feature type="domain" description="Cyclic nucleotide-binding" evidence="19">
    <location>
        <begin position="515"/>
        <end position="631"/>
    </location>
</feature>
<dbReference type="PANTHER" id="PTHR45689:SF5">
    <property type="entry name" value="I[[H]] CHANNEL, ISOFORM E"/>
    <property type="match status" value="1"/>
</dbReference>
<evidence type="ECO:0000313" key="20">
    <source>
        <dbReference type="Proteomes" id="UP000322000"/>
    </source>
</evidence>
<dbReference type="GO" id="GO:0005249">
    <property type="term" value="F:voltage-gated potassium channel activity"/>
    <property type="evidence" value="ECO:0007669"/>
    <property type="project" value="InterPro"/>
</dbReference>
<keyword evidence="7 18" id="KW-0812">Transmembrane</keyword>
<dbReference type="InterPro" id="IPR013621">
    <property type="entry name" value="Ion_trans_N"/>
</dbReference>
<dbReference type="InterPro" id="IPR005821">
    <property type="entry name" value="Ion_trans_dom"/>
</dbReference>
<evidence type="ECO:0000256" key="1">
    <source>
        <dbReference type="ARBA" id="ARBA00004651"/>
    </source>
</evidence>
<keyword evidence="14" id="KW-0739">Sodium transport</keyword>
<evidence type="ECO:0000256" key="15">
    <source>
        <dbReference type="ARBA" id="ARBA00023286"/>
    </source>
</evidence>
<protein>
    <submittedName>
        <fullName evidence="21">Potassium/sodium hyperpolarization-activated cyclic nucleotide-gated channel 2 isoform X7</fullName>
    </submittedName>
</protein>
<keyword evidence="13" id="KW-0114">cAMP</keyword>
<dbReference type="Gene3D" id="1.10.287.630">
    <property type="entry name" value="Helix hairpin bin"/>
    <property type="match status" value="1"/>
</dbReference>
<proteinExistence type="inferred from homology"/>
<dbReference type="PANTHER" id="PTHR45689">
    <property type="entry name" value="I[[H]] CHANNEL, ISOFORM E"/>
    <property type="match status" value="1"/>
</dbReference>
<dbReference type="Pfam" id="PF00027">
    <property type="entry name" value="cNMP_binding"/>
    <property type="match status" value="1"/>
</dbReference>
<dbReference type="FunFam" id="1.10.287.70:FF:000083">
    <property type="entry name" value="Potassium/sodium hyperpolarization-activated cyclic nucleotide-gated channel"/>
    <property type="match status" value="1"/>
</dbReference>
<keyword evidence="6" id="KW-0116">cAMP-binding</keyword>
<feature type="transmembrane region" description="Helical" evidence="18">
    <location>
        <begin position="210"/>
        <end position="229"/>
    </location>
</feature>
<evidence type="ECO:0000256" key="6">
    <source>
        <dbReference type="ARBA" id="ARBA00022566"/>
    </source>
</evidence>
<dbReference type="Pfam" id="PF00520">
    <property type="entry name" value="Ion_trans"/>
    <property type="match status" value="1"/>
</dbReference>
<evidence type="ECO:0000259" key="19">
    <source>
        <dbReference type="PROSITE" id="PS50042"/>
    </source>
</evidence>
<comment type="subcellular location">
    <subcellularLocation>
        <location evidence="1">Cell membrane</location>
        <topology evidence="1">Multi-pass membrane protein</topology>
    </subcellularLocation>
</comment>
<dbReference type="Proteomes" id="UP000322000">
    <property type="component" value="Chromosome 2"/>
</dbReference>
<dbReference type="SUPFAM" id="SSF51206">
    <property type="entry name" value="cAMP-binding domain-like"/>
    <property type="match status" value="1"/>
</dbReference>
<keyword evidence="3" id="KW-0813">Transport</keyword>
<keyword evidence="12 18" id="KW-0472">Membrane</keyword>
<dbReference type="InterPro" id="IPR003938">
    <property type="entry name" value="K_chnl_volt-dep_EAG/ELK/ERG"/>
</dbReference>
<dbReference type="Gene3D" id="1.10.287.70">
    <property type="match status" value="1"/>
</dbReference>
<dbReference type="PROSITE" id="PS50042">
    <property type="entry name" value="CNMP_BINDING_3"/>
    <property type="match status" value="1"/>
</dbReference>
<keyword evidence="20" id="KW-1185">Reference proteome</keyword>
<dbReference type="InterPro" id="IPR014710">
    <property type="entry name" value="RmlC-like_jellyroll"/>
</dbReference>
<keyword evidence="8" id="KW-0547">Nucleotide-binding</keyword>